<feature type="compositionally biased region" description="Basic and acidic residues" evidence="2">
    <location>
        <begin position="169"/>
        <end position="180"/>
    </location>
</feature>
<evidence type="ECO:0000256" key="2">
    <source>
        <dbReference type="SAM" id="MobiDB-lite"/>
    </source>
</evidence>
<gene>
    <name evidence="4" type="ORF">VP01_11g11</name>
</gene>
<organism evidence="4 5">
    <name type="scientific">Puccinia sorghi</name>
    <dbReference type="NCBI Taxonomy" id="27349"/>
    <lineage>
        <taxon>Eukaryota</taxon>
        <taxon>Fungi</taxon>
        <taxon>Dikarya</taxon>
        <taxon>Basidiomycota</taxon>
        <taxon>Pucciniomycotina</taxon>
        <taxon>Pucciniomycetes</taxon>
        <taxon>Pucciniales</taxon>
        <taxon>Pucciniaceae</taxon>
        <taxon>Puccinia</taxon>
    </lineage>
</organism>
<dbReference type="Gene3D" id="1.10.8.1310">
    <property type="match status" value="1"/>
</dbReference>
<dbReference type="InterPro" id="IPR000195">
    <property type="entry name" value="Rab-GAP-TBC_dom"/>
</dbReference>
<evidence type="ECO:0000313" key="5">
    <source>
        <dbReference type="Proteomes" id="UP000037035"/>
    </source>
</evidence>
<feature type="region of interest" description="Disordered" evidence="2">
    <location>
        <begin position="347"/>
        <end position="387"/>
    </location>
</feature>
<dbReference type="Gene3D" id="1.10.472.80">
    <property type="entry name" value="Ypt/Rab-GAP domain of gyp1p, domain 3"/>
    <property type="match status" value="1"/>
</dbReference>
<comment type="caution">
    <text evidence="4">The sequence shown here is derived from an EMBL/GenBank/DDBJ whole genome shotgun (WGS) entry which is preliminary data.</text>
</comment>
<dbReference type="PROSITE" id="PS50086">
    <property type="entry name" value="TBC_RABGAP"/>
    <property type="match status" value="1"/>
</dbReference>
<dbReference type="Proteomes" id="UP000037035">
    <property type="component" value="Unassembled WGS sequence"/>
</dbReference>
<dbReference type="GO" id="GO:0005789">
    <property type="term" value="C:endoplasmic reticulum membrane"/>
    <property type="evidence" value="ECO:0007669"/>
    <property type="project" value="TreeGrafter"/>
</dbReference>
<dbReference type="STRING" id="27349.A0A0L6VQK6"/>
<name>A0A0L6VQK6_9BASI</name>
<evidence type="ECO:0000256" key="1">
    <source>
        <dbReference type="ARBA" id="ARBA00022468"/>
    </source>
</evidence>
<dbReference type="InterPro" id="IPR045913">
    <property type="entry name" value="TBC20/Gyp8-like"/>
</dbReference>
<proteinExistence type="predicted"/>
<feature type="domain" description="Rab-GAP TBC" evidence="3">
    <location>
        <begin position="59"/>
        <end position="287"/>
    </location>
</feature>
<dbReference type="GO" id="GO:0006888">
    <property type="term" value="P:endoplasmic reticulum to Golgi vesicle-mediated transport"/>
    <property type="evidence" value="ECO:0007669"/>
    <property type="project" value="TreeGrafter"/>
</dbReference>
<feature type="compositionally biased region" description="Basic and acidic residues" evidence="2">
    <location>
        <begin position="353"/>
        <end position="381"/>
    </location>
</feature>
<dbReference type="Pfam" id="PF00566">
    <property type="entry name" value="RabGAP-TBC"/>
    <property type="match status" value="1"/>
</dbReference>
<dbReference type="GO" id="GO:0005096">
    <property type="term" value="F:GTPase activator activity"/>
    <property type="evidence" value="ECO:0007669"/>
    <property type="project" value="UniProtKB-KW"/>
</dbReference>
<keyword evidence="5" id="KW-1185">Reference proteome</keyword>
<dbReference type="SUPFAM" id="SSF47923">
    <property type="entry name" value="Ypt/Rab-GAP domain of gyp1p"/>
    <property type="match status" value="2"/>
</dbReference>
<feature type="region of interest" description="Disordered" evidence="2">
    <location>
        <begin position="167"/>
        <end position="198"/>
    </location>
</feature>
<reference evidence="4 5" key="1">
    <citation type="submission" date="2015-08" db="EMBL/GenBank/DDBJ databases">
        <title>Next Generation Sequencing and Analysis of the Genome of Puccinia sorghi L Schw, the Causal Agent of Maize Common Rust.</title>
        <authorList>
            <person name="Rochi L."/>
            <person name="Burguener G."/>
            <person name="Darino M."/>
            <person name="Turjanski A."/>
            <person name="Kreff E."/>
            <person name="Dieguez M.J."/>
            <person name="Sacco F."/>
        </authorList>
    </citation>
    <scope>NUCLEOTIDE SEQUENCE [LARGE SCALE GENOMIC DNA]</scope>
    <source>
        <strain evidence="4 5">RO10H11247</strain>
    </source>
</reference>
<dbReference type="AlphaFoldDB" id="A0A0L6VQK6"/>
<accession>A0A0L6VQK6</accession>
<keyword evidence="1" id="KW-0343">GTPase activation</keyword>
<dbReference type="PANTHER" id="PTHR20913:SF7">
    <property type="entry name" value="RE60063P"/>
    <property type="match status" value="1"/>
</dbReference>
<dbReference type="OrthoDB" id="206700at2759"/>
<evidence type="ECO:0000259" key="3">
    <source>
        <dbReference type="PROSITE" id="PS50086"/>
    </source>
</evidence>
<dbReference type="InterPro" id="IPR035969">
    <property type="entry name" value="Rab-GAP_TBC_sf"/>
</dbReference>
<dbReference type="SMART" id="SM00164">
    <property type="entry name" value="TBC"/>
    <property type="match status" value="1"/>
</dbReference>
<evidence type="ECO:0000313" key="4">
    <source>
        <dbReference type="EMBL" id="KNZ62988.1"/>
    </source>
</evidence>
<dbReference type="EMBL" id="LAVV01002222">
    <property type="protein sequence ID" value="KNZ62988.1"/>
    <property type="molecule type" value="Genomic_DNA"/>
</dbReference>
<protein>
    <recommendedName>
        <fullName evidence="3">Rab-GAP TBC domain-containing protein</fullName>
    </recommendedName>
</protein>
<dbReference type="VEuPathDB" id="FungiDB:VP01_11g11"/>
<sequence>MSSNSQRTTSQTDLDILRKLSIATGGFSQPELLYDRLQELTKAHKDLEPPSSLLLKTLDPSTCHRKFLWSFALGIPIQSSKKIEKTALETKHRDERQVELDVNRSFVYYPKHVPDQVKNRLRETLNHIIVTILRRFPKLNYFQGYHDIVSIFLLNFLDLENLPVGSLNEEGHKGKEKQEEKGDDDDNQQSPGNATMDKDLGLLEETVQKFTLHRIRDSMTSDLSPIMGYLRFTQAILKQEKPGFASLISQTSSLPLFSLSWILTLTSHDLTSLEVVSRLFDFLLCHPPVMICYLACAICLVKTDEVDKLVMESEAEGSELDLDMIHFVMSSLPPLTMDQPNQHITKSEAQLTSRHDKEKNAVKEACDESEDPPKVLQHDPSEDSSVVDWRPVDEFGAEITSATTDGDERPTTKQEQQHCSKRGVWIEEMIQSALALYRKHEPIDGRLELDKIMGPKSCIHTWRDSQAERLTDQDAEQILDLPLRQIVLPMAAAKPRKKSKLHIKFSQLKKLVKKKVLGNSRGRHHQLVCMYTGFYLSE</sequence>
<dbReference type="PANTHER" id="PTHR20913">
    <property type="entry name" value="TBC1 DOMAIN FAMILY MEMBER 20/GTPASE"/>
    <property type="match status" value="1"/>
</dbReference>